<evidence type="ECO:0000256" key="1">
    <source>
        <dbReference type="ARBA" id="ARBA00022670"/>
    </source>
</evidence>
<dbReference type="InterPro" id="IPR002469">
    <property type="entry name" value="Peptidase_S9B_N"/>
</dbReference>
<name>A0A7S0DBA7_9EUKA</name>
<dbReference type="InterPro" id="IPR050278">
    <property type="entry name" value="Serine_Prot_S9B/DPPIV"/>
</dbReference>
<proteinExistence type="predicted"/>
<reference evidence="5" key="1">
    <citation type="submission" date="2021-01" db="EMBL/GenBank/DDBJ databases">
        <authorList>
            <person name="Corre E."/>
            <person name="Pelletier E."/>
            <person name="Niang G."/>
            <person name="Scheremetjew M."/>
            <person name="Finn R."/>
            <person name="Kale V."/>
            <person name="Holt S."/>
            <person name="Cochrane G."/>
            <person name="Meng A."/>
            <person name="Brown T."/>
            <person name="Cohen L."/>
        </authorList>
    </citation>
    <scope>NUCLEOTIDE SEQUENCE</scope>
    <source>
        <strain evidence="5">CCMP2058</strain>
    </source>
</reference>
<dbReference type="GO" id="GO:0004252">
    <property type="term" value="F:serine-type endopeptidase activity"/>
    <property type="evidence" value="ECO:0007669"/>
    <property type="project" value="InterPro"/>
</dbReference>
<organism evidence="5">
    <name type="scientific">Amorphochlora amoebiformis</name>
    <dbReference type="NCBI Taxonomy" id="1561963"/>
    <lineage>
        <taxon>Eukaryota</taxon>
        <taxon>Sar</taxon>
        <taxon>Rhizaria</taxon>
        <taxon>Cercozoa</taxon>
        <taxon>Chlorarachniophyceae</taxon>
        <taxon>Amorphochlora</taxon>
    </lineage>
</organism>
<dbReference type="PANTHER" id="PTHR11731:SF193">
    <property type="entry name" value="DIPEPTIDYL PEPTIDASE 9"/>
    <property type="match status" value="1"/>
</dbReference>
<keyword evidence="1" id="KW-0645">Protease</keyword>
<dbReference type="EMBL" id="HBEM01014610">
    <property type="protein sequence ID" value="CAD8449552.1"/>
    <property type="molecule type" value="Transcribed_RNA"/>
</dbReference>
<evidence type="ECO:0000259" key="3">
    <source>
        <dbReference type="Pfam" id="PF00326"/>
    </source>
</evidence>
<dbReference type="GO" id="GO:0006508">
    <property type="term" value="P:proteolysis"/>
    <property type="evidence" value="ECO:0007669"/>
    <property type="project" value="UniProtKB-KW"/>
</dbReference>
<dbReference type="Pfam" id="PF00930">
    <property type="entry name" value="DPPIV_N"/>
    <property type="match status" value="1"/>
</dbReference>
<keyword evidence="2" id="KW-0378">Hydrolase</keyword>
<dbReference type="GO" id="GO:0008239">
    <property type="term" value="F:dipeptidyl-peptidase activity"/>
    <property type="evidence" value="ECO:0007669"/>
    <property type="project" value="TreeGrafter"/>
</dbReference>
<dbReference type="InterPro" id="IPR001375">
    <property type="entry name" value="Peptidase_S9_cat"/>
</dbReference>
<dbReference type="InterPro" id="IPR002471">
    <property type="entry name" value="Pept_S9_AS"/>
</dbReference>
<dbReference type="SUPFAM" id="SSF53474">
    <property type="entry name" value="alpha/beta-Hydrolases"/>
    <property type="match status" value="1"/>
</dbReference>
<evidence type="ECO:0000259" key="4">
    <source>
        <dbReference type="Pfam" id="PF00930"/>
    </source>
</evidence>
<dbReference type="AlphaFoldDB" id="A0A7S0DBA7"/>
<dbReference type="InterPro" id="IPR029058">
    <property type="entry name" value="AB_hydrolase_fold"/>
</dbReference>
<dbReference type="PROSITE" id="PS00708">
    <property type="entry name" value="PRO_ENDOPEP_SER"/>
    <property type="match status" value="1"/>
</dbReference>
<gene>
    <name evidence="5" type="ORF">LAMO00422_LOCUS10074</name>
</gene>
<feature type="domain" description="Peptidase S9 prolyl oligopeptidase catalytic" evidence="3">
    <location>
        <begin position="561"/>
        <end position="759"/>
    </location>
</feature>
<dbReference type="PANTHER" id="PTHR11731">
    <property type="entry name" value="PROTEASE FAMILY S9B,C DIPEPTIDYL-PEPTIDASE IV-RELATED"/>
    <property type="match status" value="1"/>
</dbReference>
<evidence type="ECO:0000313" key="5">
    <source>
        <dbReference type="EMBL" id="CAD8449552.1"/>
    </source>
</evidence>
<feature type="domain" description="Dipeptidylpeptidase IV N-terminal" evidence="4">
    <location>
        <begin position="140"/>
        <end position="473"/>
    </location>
</feature>
<dbReference type="Gene3D" id="3.40.50.1820">
    <property type="entry name" value="alpha/beta hydrolase"/>
    <property type="match status" value="1"/>
</dbReference>
<dbReference type="SUPFAM" id="SSF82171">
    <property type="entry name" value="DPP6 N-terminal domain-like"/>
    <property type="match status" value="1"/>
</dbReference>
<dbReference type="Pfam" id="PF00326">
    <property type="entry name" value="Peptidase_S9"/>
    <property type="match status" value="1"/>
</dbReference>
<sequence length="761" mass="85825">MGGTCSSRGLPKNSITFEDIASFPRRAEMGRQGCPTAISFSPDDKYVTFLQSEHGLSQRLYSMKIDTGDVELVVTEKELGISELLNGEEELSAEEKLRRERTRQLATGITSYSWASNADILLIPFKNDLYIKHGIEGKLVKAVESKSLPGSVMDPKVTSDGKIIIFVCNSEVYMCATDGSSAPVQVTSGARGNGLTNGIADYVAQEEMDRYDGFWVNPSGTLLAFEQVDERHIPKYRIMHQGSNEVPPKAQEDHAYPFAGAENPKVKLGIKTMQSGTEVTWIELEKHYGPDFYLARVYWMDDDKLAYLVENRAQTSIQFHCYNLKTKSTSLLLSEERKEYWVNLHNIFIPLKTRPGFIWASESTGFQHLYVVGEKKKGEGKRENEFGGRALTTGKWVVDYCDASMVDEKNGYVYFLGAKAGIRSRQLFRVSLHPKGAIGPPISRVTREAGTHSVVMSRTMGMYVDTYSSSNAPFKVVIKSFKQGVIREVFESRNVRLQELKLQSPTFMYIPTKDNPHIRMCCATYQPNEEIFGKGPFPTIVSVYGGPHYQAVQDAWPITADLRAQHFAQKGYLVVKVDNRGSARRGLAFEGALKHDMGSVEVEDQVTALAFLIERGLADPQKVGIYGWSYGGYMSLMCLAKYPDMFQAAVSGAPVTHWDGYDTHYTERYMGTPASNPSGYKSSSIMQYAKNITGKLMLVHGLIDENVHFRHTARLINTLIRHRIDYRLMLFPDERHQPRKVEDRVYMEQKIFEHFETAFSK</sequence>
<protein>
    <submittedName>
        <fullName evidence="5">Uncharacterized protein</fullName>
    </submittedName>
</protein>
<accession>A0A7S0DBA7</accession>
<dbReference type="Gene3D" id="2.140.10.30">
    <property type="entry name" value="Dipeptidylpeptidase IV, N-terminal domain"/>
    <property type="match status" value="1"/>
</dbReference>
<evidence type="ECO:0000256" key="2">
    <source>
        <dbReference type="ARBA" id="ARBA00022801"/>
    </source>
</evidence>